<keyword evidence="1" id="KW-0175">Coiled coil</keyword>
<accession>A0AAV4DVF4</accession>
<protein>
    <submittedName>
        <fullName evidence="2">Amine oxidase</fullName>
    </submittedName>
</protein>
<keyword evidence="3" id="KW-1185">Reference proteome</keyword>
<reference evidence="2 3" key="1">
    <citation type="journal article" date="2021" name="Elife">
        <title>Chloroplast acquisition without the gene transfer in kleptoplastic sea slugs, Plakobranchus ocellatus.</title>
        <authorList>
            <person name="Maeda T."/>
            <person name="Takahashi S."/>
            <person name="Yoshida T."/>
            <person name="Shimamura S."/>
            <person name="Takaki Y."/>
            <person name="Nagai Y."/>
            <person name="Toyoda A."/>
            <person name="Suzuki Y."/>
            <person name="Arimoto A."/>
            <person name="Ishii H."/>
            <person name="Satoh N."/>
            <person name="Nishiyama T."/>
            <person name="Hasebe M."/>
            <person name="Maruyama T."/>
            <person name="Minagawa J."/>
            <person name="Obokata J."/>
            <person name="Shigenobu S."/>
        </authorList>
    </citation>
    <scope>NUCLEOTIDE SEQUENCE [LARGE SCALE GENOMIC DNA]</scope>
</reference>
<dbReference type="Proteomes" id="UP000735302">
    <property type="component" value="Unassembled WGS sequence"/>
</dbReference>
<proteinExistence type="predicted"/>
<evidence type="ECO:0000313" key="3">
    <source>
        <dbReference type="Proteomes" id="UP000735302"/>
    </source>
</evidence>
<evidence type="ECO:0000313" key="2">
    <source>
        <dbReference type="EMBL" id="GFO47806.1"/>
    </source>
</evidence>
<comment type="caution">
    <text evidence="2">The sequence shown here is derived from an EMBL/GenBank/DDBJ whole genome shotgun (WGS) entry which is preliminary data.</text>
</comment>
<dbReference type="AlphaFoldDB" id="A0AAV4DVF4"/>
<sequence>MTDVNTKITQLRNTEWNGKRIVVFLHGDYDFLCKVFGLSGPQGTYPCLWCLTTKKQLQESTEKEPRTFAFLKSAFEKFKIESGEDKRKAAQYHNCIHEPLIDIELHKVSPPYLHILLGVVLKHHRMLEQAADRIDKQIYEDKNPDRADNSRLLSNLGNNWQKWMQKQKEIAFLEGCVAFGEAESSSQTWMEQLENAQEELETISHTPLTSRSGPVCSQLDAVLDKHAITPQSYHSRSFTGNHCNKYLHPEVFKDITASIVRTTCEWTSNPFIVDDANEIKLNFDLLNEAYALVHNDISHTYPIAPVSLSSIKTNIDSYMATYRRMFKKKVIPKQHILESHCLPFIQEHKIGFGLVGE</sequence>
<dbReference type="EMBL" id="BLXT01008353">
    <property type="protein sequence ID" value="GFO47806.1"/>
    <property type="molecule type" value="Genomic_DNA"/>
</dbReference>
<evidence type="ECO:0000256" key="1">
    <source>
        <dbReference type="SAM" id="Coils"/>
    </source>
</evidence>
<feature type="coiled-coil region" evidence="1">
    <location>
        <begin position="179"/>
        <end position="206"/>
    </location>
</feature>
<dbReference type="PANTHER" id="PTHR31424:SF3">
    <property type="entry name" value="RING-TYPE DOMAIN-CONTAINING PROTEIN"/>
    <property type="match status" value="1"/>
</dbReference>
<name>A0AAV4DVF4_9GAST</name>
<organism evidence="2 3">
    <name type="scientific">Plakobranchus ocellatus</name>
    <dbReference type="NCBI Taxonomy" id="259542"/>
    <lineage>
        <taxon>Eukaryota</taxon>
        <taxon>Metazoa</taxon>
        <taxon>Spiralia</taxon>
        <taxon>Lophotrochozoa</taxon>
        <taxon>Mollusca</taxon>
        <taxon>Gastropoda</taxon>
        <taxon>Heterobranchia</taxon>
        <taxon>Euthyneura</taxon>
        <taxon>Panpulmonata</taxon>
        <taxon>Sacoglossa</taxon>
        <taxon>Placobranchoidea</taxon>
        <taxon>Plakobranchidae</taxon>
        <taxon>Plakobranchus</taxon>
    </lineage>
</organism>
<dbReference type="PANTHER" id="PTHR31424">
    <property type="entry name" value="PROTEIN CBG23806"/>
    <property type="match status" value="1"/>
</dbReference>
<gene>
    <name evidence="2" type="ORF">PoB_007431100</name>
</gene>